<dbReference type="Pfam" id="PF03358">
    <property type="entry name" value="FMN_red"/>
    <property type="match status" value="1"/>
</dbReference>
<dbReference type="Gene3D" id="3.40.50.360">
    <property type="match status" value="1"/>
</dbReference>
<sequence length="169" mass="17658">MTTAVLVGNPKAGSRTLAAATHLADELGGADLVIDLAEHGAELFDFGSSAVARLVEQVQACDLLVVATPTYKATYTGLLKSFLDWFPADSLLGTTAVPLMLGGSPAHALAPEHGLRQVLVELGAAVPTRGLYLLDSAYDDPSAYTGWLDAARPRLTHLAHLPTARQAVS</sequence>
<dbReference type="AlphaFoldDB" id="A0A2R7Z2B8"/>
<evidence type="ECO:0000256" key="1">
    <source>
        <dbReference type="ARBA" id="ARBA00022630"/>
    </source>
</evidence>
<name>A0A2R7Z2B8_9ACTN</name>
<protein>
    <submittedName>
        <fullName evidence="5">NADPH-dependent FMN reductase</fullName>
    </submittedName>
</protein>
<dbReference type="RefSeq" id="WP_108342573.1">
    <property type="nucleotide sequence ID" value="NZ_PYXZ01000001.1"/>
</dbReference>
<keyword evidence="2" id="KW-0288">FMN</keyword>
<organism evidence="5 6">
    <name type="scientific">Nocardioides currus</name>
    <dbReference type="NCBI Taxonomy" id="2133958"/>
    <lineage>
        <taxon>Bacteria</taxon>
        <taxon>Bacillati</taxon>
        <taxon>Actinomycetota</taxon>
        <taxon>Actinomycetes</taxon>
        <taxon>Propionibacteriales</taxon>
        <taxon>Nocardioidaceae</taxon>
        <taxon>Nocardioides</taxon>
    </lineage>
</organism>
<proteinExistence type="predicted"/>
<dbReference type="InterPro" id="IPR051814">
    <property type="entry name" value="NAD(P)H-dep_FMN_reductase"/>
</dbReference>
<dbReference type="InterPro" id="IPR005025">
    <property type="entry name" value="FMN_Rdtase-like_dom"/>
</dbReference>
<evidence type="ECO:0000256" key="2">
    <source>
        <dbReference type="ARBA" id="ARBA00022643"/>
    </source>
</evidence>
<dbReference type="OrthoDB" id="1643408at2"/>
<feature type="domain" description="NADPH-dependent FMN reductase-like" evidence="4">
    <location>
        <begin position="1"/>
        <end position="137"/>
    </location>
</feature>
<reference evidence="5 6" key="1">
    <citation type="submission" date="2018-03" db="EMBL/GenBank/DDBJ databases">
        <authorList>
            <person name="Keele B.F."/>
        </authorList>
    </citation>
    <scope>NUCLEOTIDE SEQUENCE [LARGE SCALE GENOMIC DNA]</scope>
    <source>
        <strain evidence="5 6">IB-3</strain>
    </source>
</reference>
<gene>
    <name evidence="5" type="ORF">C7S10_01155</name>
</gene>
<keyword evidence="1" id="KW-0285">Flavoprotein</keyword>
<keyword evidence="3" id="KW-0560">Oxidoreductase</keyword>
<dbReference type="SUPFAM" id="SSF52218">
    <property type="entry name" value="Flavoproteins"/>
    <property type="match status" value="1"/>
</dbReference>
<accession>A0A2R7Z2B8</accession>
<evidence type="ECO:0000313" key="6">
    <source>
        <dbReference type="Proteomes" id="UP000244867"/>
    </source>
</evidence>
<comment type="caution">
    <text evidence="5">The sequence shown here is derived from an EMBL/GenBank/DDBJ whole genome shotgun (WGS) entry which is preliminary data.</text>
</comment>
<dbReference type="PANTHER" id="PTHR43408:SF2">
    <property type="entry name" value="FMN REDUCTASE (NADPH)"/>
    <property type="match status" value="1"/>
</dbReference>
<evidence type="ECO:0000259" key="4">
    <source>
        <dbReference type="Pfam" id="PF03358"/>
    </source>
</evidence>
<dbReference type="EMBL" id="PYXZ01000001">
    <property type="protein sequence ID" value="PUA82386.1"/>
    <property type="molecule type" value="Genomic_DNA"/>
</dbReference>
<keyword evidence="6" id="KW-1185">Reference proteome</keyword>
<evidence type="ECO:0000313" key="5">
    <source>
        <dbReference type="EMBL" id="PUA82386.1"/>
    </source>
</evidence>
<dbReference type="Proteomes" id="UP000244867">
    <property type="component" value="Unassembled WGS sequence"/>
</dbReference>
<dbReference type="GO" id="GO:0016491">
    <property type="term" value="F:oxidoreductase activity"/>
    <property type="evidence" value="ECO:0007669"/>
    <property type="project" value="UniProtKB-KW"/>
</dbReference>
<evidence type="ECO:0000256" key="3">
    <source>
        <dbReference type="ARBA" id="ARBA00023002"/>
    </source>
</evidence>
<dbReference type="InterPro" id="IPR029039">
    <property type="entry name" value="Flavoprotein-like_sf"/>
</dbReference>
<dbReference type="PANTHER" id="PTHR43408">
    <property type="entry name" value="FMN REDUCTASE (NADPH)"/>
    <property type="match status" value="1"/>
</dbReference>